<name>A0A4Y2A838_ARAVE</name>
<protein>
    <submittedName>
        <fullName evidence="1">Uncharacterized protein</fullName>
    </submittedName>
</protein>
<dbReference type="AlphaFoldDB" id="A0A4Y2A838"/>
<keyword evidence="2" id="KW-1185">Reference proteome</keyword>
<organism evidence="1 2">
    <name type="scientific">Araneus ventricosus</name>
    <name type="common">Orbweaver spider</name>
    <name type="synonym">Epeira ventricosa</name>
    <dbReference type="NCBI Taxonomy" id="182803"/>
    <lineage>
        <taxon>Eukaryota</taxon>
        <taxon>Metazoa</taxon>
        <taxon>Ecdysozoa</taxon>
        <taxon>Arthropoda</taxon>
        <taxon>Chelicerata</taxon>
        <taxon>Arachnida</taxon>
        <taxon>Araneae</taxon>
        <taxon>Araneomorphae</taxon>
        <taxon>Entelegynae</taxon>
        <taxon>Araneoidea</taxon>
        <taxon>Araneidae</taxon>
        <taxon>Araneus</taxon>
    </lineage>
</organism>
<dbReference type="Proteomes" id="UP000499080">
    <property type="component" value="Unassembled WGS sequence"/>
</dbReference>
<comment type="caution">
    <text evidence="1">The sequence shown here is derived from an EMBL/GenBank/DDBJ whole genome shotgun (WGS) entry which is preliminary data.</text>
</comment>
<gene>
    <name evidence="1" type="ORF">AVEN_154919_1</name>
</gene>
<proteinExistence type="predicted"/>
<evidence type="ECO:0000313" key="2">
    <source>
        <dbReference type="Proteomes" id="UP000499080"/>
    </source>
</evidence>
<dbReference type="OrthoDB" id="6431520at2759"/>
<evidence type="ECO:0000313" key="1">
    <source>
        <dbReference type="EMBL" id="GBL75589.1"/>
    </source>
</evidence>
<reference evidence="1 2" key="1">
    <citation type="journal article" date="2019" name="Sci. Rep.">
        <title>Orb-weaving spider Araneus ventricosus genome elucidates the spidroin gene catalogue.</title>
        <authorList>
            <person name="Kono N."/>
            <person name="Nakamura H."/>
            <person name="Ohtoshi R."/>
            <person name="Moran D.A.P."/>
            <person name="Shinohara A."/>
            <person name="Yoshida Y."/>
            <person name="Fujiwara M."/>
            <person name="Mori M."/>
            <person name="Tomita M."/>
            <person name="Arakawa K."/>
        </authorList>
    </citation>
    <scope>NUCLEOTIDE SEQUENCE [LARGE SCALE GENOMIC DNA]</scope>
</reference>
<sequence>MGHRKAIQLKRPGMLRDGVILLHDNTHTVRKIQKLLESSSGMSGAISNTNQMDLAPSLGSNHLSGTLLSSNSDVKTSAENWLTGQGNDFYQARLNKLVLISDKGLNRFSDYVEN</sequence>
<accession>A0A4Y2A838</accession>
<dbReference type="EMBL" id="BGPR01000008">
    <property type="protein sequence ID" value="GBL75589.1"/>
    <property type="molecule type" value="Genomic_DNA"/>
</dbReference>